<dbReference type="EMBL" id="JBANQN010000012">
    <property type="protein sequence ID" value="KAK6773840.1"/>
    <property type="molecule type" value="Genomic_DNA"/>
</dbReference>
<dbReference type="Proteomes" id="UP001371456">
    <property type="component" value="Unassembled WGS sequence"/>
</dbReference>
<gene>
    <name evidence="2" type="ORF">RDI58_029079</name>
</gene>
<dbReference type="CDD" id="cd10567">
    <property type="entry name" value="SWIB-MDM2_like"/>
    <property type="match status" value="1"/>
</dbReference>
<dbReference type="AlphaFoldDB" id="A0AAN8SR73"/>
<comment type="caution">
    <text evidence="2">The sequence shown here is derived from an EMBL/GenBank/DDBJ whole genome shotgun (WGS) entry which is preliminary data.</text>
</comment>
<evidence type="ECO:0000259" key="1">
    <source>
        <dbReference type="Pfam" id="PF02201"/>
    </source>
</evidence>
<dbReference type="InterPro" id="IPR003121">
    <property type="entry name" value="SWIB_MDM2_domain"/>
</dbReference>
<sequence length="91" mass="10097">MVSSSRVFGIYCRTLMVVAKTSTRKTSPATTTTTAGKGRCKGILKPQPISPALQKFVGTFEISRTDVVKKIWDFIKTINLQVHFSCPLYVN</sequence>
<dbReference type="InterPro" id="IPR036885">
    <property type="entry name" value="SWIB_MDM2_dom_sf"/>
</dbReference>
<evidence type="ECO:0000313" key="3">
    <source>
        <dbReference type="Proteomes" id="UP001371456"/>
    </source>
</evidence>
<proteinExistence type="predicted"/>
<organism evidence="2 3">
    <name type="scientific">Solanum bulbocastanum</name>
    <name type="common">Wild potato</name>
    <dbReference type="NCBI Taxonomy" id="147425"/>
    <lineage>
        <taxon>Eukaryota</taxon>
        <taxon>Viridiplantae</taxon>
        <taxon>Streptophyta</taxon>
        <taxon>Embryophyta</taxon>
        <taxon>Tracheophyta</taxon>
        <taxon>Spermatophyta</taxon>
        <taxon>Magnoliopsida</taxon>
        <taxon>eudicotyledons</taxon>
        <taxon>Gunneridae</taxon>
        <taxon>Pentapetalae</taxon>
        <taxon>asterids</taxon>
        <taxon>lamiids</taxon>
        <taxon>Solanales</taxon>
        <taxon>Solanaceae</taxon>
        <taxon>Solanoideae</taxon>
        <taxon>Solaneae</taxon>
        <taxon>Solanum</taxon>
    </lineage>
</organism>
<accession>A0AAN8SR73</accession>
<feature type="domain" description="DM2" evidence="1">
    <location>
        <begin position="45"/>
        <end position="81"/>
    </location>
</feature>
<dbReference type="Gene3D" id="1.10.245.10">
    <property type="entry name" value="SWIB/MDM2 domain"/>
    <property type="match status" value="1"/>
</dbReference>
<reference evidence="2 3" key="1">
    <citation type="submission" date="2024-02" db="EMBL/GenBank/DDBJ databases">
        <title>de novo genome assembly of Solanum bulbocastanum strain 11H21.</title>
        <authorList>
            <person name="Hosaka A.J."/>
        </authorList>
    </citation>
    <scope>NUCLEOTIDE SEQUENCE [LARGE SCALE GENOMIC DNA]</scope>
    <source>
        <tissue evidence="2">Young leaves</tissue>
    </source>
</reference>
<keyword evidence="3" id="KW-1185">Reference proteome</keyword>
<protein>
    <recommendedName>
        <fullName evidence="1">DM2 domain-containing protein</fullName>
    </recommendedName>
</protein>
<evidence type="ECO:0000313" key="2">
    <source>
        <dbReference type="EMBL" id="KAK6773840.1"/>
    </source>
</evidence>
<dbReference type="Pfam" id="PF02201">
    <property type="entry name" value="SWIB"/>
    <property type="match status" value="1"/>
</dbReference>
<dbReference type="PANTHER" id="PTHR13844">
    <property type="entry name" value="SWI/SNF-RELATED MATRIX-ASSOCIATED ACTIN-DEPENDENT REGULATOR OF CHROMATIN SUBFAMILY D"/>
    <property type="match status" value="1"/>
</dbReference>
<dbReference type="SUPFAM" id="SSF47592">
    <property type="entry name" value="SWIB/MDM2 domain"/>
    <property type="match status" value="1"/>
</dbReference>
<name>A0AAN8SR73_SOLBU</name>